<name>A0A699UYG7_TANCI</name>
<feature type="region of interest" description="Disordered" evidence="1">
    <location>
        <begin position="96"/>
        <end position="115"/>
    </location>
</feature>
<accession>A0A699UYG7</accession>
<reference evidence="2" key="1">
    <citation type="journal article" date="2019" name="Sci. Rep.">
        <title>Draft genome of Tanacetum cinerariifolium, the natural source of mosquito coil.</title>
        <authorList>
            <person name="Yamashiro T."/>
            <person name="Shiraishi A."/>
            <person name="Satake H."/>
            <person name="Nakayama K."/>
        </authorList>
    </citation>
    <scope>NUCLEOTIDE SEQUENCE</scope>
</reference>
<feature type="non-terminal residue" evidence="2">
    <location>
        <position position="1"/>
    </location>
</feature>
<protein>
    <submittedName>
        <fullName evidence="2">Uncharacterized protein</fullName>
    </submittedName>
</protein>
<evidence type="ECO:0000313" key="2">
    <source>
        <dbReference type="EMBL" id="GFD26538.1"/>
    </source>
</evidence>
<evidence type="ECO:0000256" key="1">
    <source>
        <dbReference type="SAM" id="MobiDB-lite"/>
    </source>
</evidence>
<proteinExistence type="predicted"/>
<feature type="compositionally biased region" description="Basic and acidic residues" evidence="1">
    <location>
        <begin position="104"/>
        <end position="115"/>
    </location>
</feature>
<dbReference type="EMBL" id="BKCJ011369570">
    <property type="protein sequence ID" value="GFD26538.1"/>
    <property type="molecule type" value="Genomic_DNA"/>
</dbReference>
<comment type="caution">
    <text evidence="2">The sequence shown here is derived from an EMBL/GenBank/DDBJ whole genome shotgun (WGS) entry which is preliminary data.</text>
</comment>
<sequence length="115" mass="12329">GGGSGGRGWCDGGNKQQVWGEVDVNGGGDMGMIAAVVATVVVVDPWCFDGGVGGDWPEVRISQLLAGYGSRRARDDDDDGDKVQRWCGWLPEVSPKNYSSGRKTWPDKREASEKI</sequence>
<dbReference type="AlphaFoldDB" id="A0A699UYG7"/>
<organism evidence="2">
    <name type="scientific">Tanacetum cinerariifolium</name>
    <name type="common">Dalmatian daisy</name>
    <name type="synonym">Chrysanthemum cinerariifolium</name>
    <dbReference type="NCBI Taxonomy" id="118510"/>
    <lineage>
        <taxon>Eukaryota</taxon>
        <taxon>Viridiplantae</taxon>
        <taxon>Streptophyta</taxon>
        <taxon>Embryophyta</taxon>
        <taxon>Tracheophyta</taxon>
        <taxon>Spermatophyta</taxon>
        <taxon>Magnoliopsida</taxon>
        <taxon>eudicotyledons</taxon>
        <taxon>Gunneridae</taxon>
        <taxon>Pentapetalae</taxon>
        <taxon>asterids</taxon>
        <taxon>campanulids</taxon>
        <taxon>Asterales</taxon>
        <taxon>Asteraceae</taxon>
        <taxon>Asteroideae</taxon>
        <taxon>Anthemideae</taxon>
        <taxon>Anthemidinae</taxon>
        <taxon>Tanacetum</taxon>
    </lineage>
</organism>
<gene>
    <name evidence="2" type="ORF">Tci_898507</name>
</gene>